<feature type="transmembrane region" description="Helical" evidence="15">
    <location>
        <begin position="323"/>
        <end position="341"/>
    </location>
</feature>
<comment type="similarity">
    <text evidence="3">Belongs to the cytochrome P450 family.</text>
</comment>
<proteinExistence type="inferred from homology"/>
<evidence type="ECO:0000256" key="2">
    <source>
        <dbReference type="ARBA" id="ARBA00005179"/>
    </source>
</evidence>
<keyword evidence="15" id="KW-0812">Transmembrane</keyword>
<evidence type="ECO:0000256" key="3">
    <source>
        <dbReference type="ARBA" id="ARBA00010617"/>
    </source>
</evidence>
<keyword evidence="8" id="KW-0863">Zinc-finger</keyword>
<keyword evidence="15" id="KW-0472">Membrane</keyword>
<keyword evidence="13" id="KW-0503">Monooxygenase</keyword>
<keyword evidence="11" id="KW-0560">Oxidoreductase</keyword>
<gene>
    <name evidence="17" type="ORF">RDB_LOCUS165056</name>
</gene>
<dbReference type="GO" id="GO:0016740">
    <property type="term" value="F:transferase activity"/>
    <property type="evidence" value="ECO:0007669"/>
    <property type="project" value="UniProtKB-KW"/>
</dbReference>
<comment type="pathway">
    <text evidence="2">Secondary metabolite biosynthesis.</text>
</comment>
<dbReference type="PANTHER" id="PTHR46300:SF7">
    <property type="entry name" value="P450, PUTATIVE (EUROFUNG)-RELATED"/>
    <property type="match status" value="1"/>
</dbReference>
<feature type="domain" description="RING-type" evidence="16">
    <location>
        <begin position="1"/>
        <end position="238"/>
    </location>
</feature>
<dbReference type="Gene3D" id="1.20.120.1750">
    <property type="match status" value="1"/>
</dbReference>
<evidence type="ECO:0000256" key="6">
    <source>
        <dbReference type="ARBA" id="ARBA00022723"/>
    </source>
</evidence>
<name>A0A8H3HMQ9_9AGAM</name>
<evidence type="ECO:0000256" key="12">
    <source>
        <dbReference type="ARBA" id="ARBA00023004"/>
    </source>
</evidence>
<dbReference type="PROSITE" id="PS51873">
    <property type="entry name" value="TRIAD"/>
    <property type="match status" value="1"/>
</dbReference>
<evidence type="ECO:0000313" key="18">
    <source>
        <dbReference type="Proteomes" id="UP000663861"/>
    </source>
</evidence>
<comment type="caution">
    <text evidence="17">The sequence shown here is derived from an EMBL/GenBank/DDBJ whole genome shotgun (WGS) entry which is preliminary data.</text>
</comment>
<dbReference type="InterPro" id="IPR013083">
    <property type="entry name" value="Znf_RING/FYVE/PHD"/>
</dbReference>
<evidence type="ECO:0000256" key="1">
    <source>
        <dbReference type="ARBA" id="ARBA00001971"/>
    </source>
</evidence>
<dbReference type="Pfam" id="PF22191">
    <property type="entry name" value="IBR_1"/>
    <property type="match status" value="1"/>
</dbReference>
<reference evidence="17" key="1">
    <citation type="submission" date="2021-01" db="EMBL/GenBank/DDBJ databases">
        <authorList>
            <person name="Kaushik A."/>
        </authorList>
    </citation>
    <scope>NUCLEOTIDE SEQUENCE</scope>
    <source>
        <strain evidence="17">AG4-RS23</strain>
    </source>
</reference>
<protein>
    <recommendedName>
        <fullName evidence="16">RING-type domain-containing protein</fullName>
    </recommendedName>
</protein>
<dbReference type="GO" id="GO:0004497">
    <property type="term" value="F:monooxygenase activity"/>
    <property type="evidence" value="ECO:0007669"/>
    <property type="project" value="UniProtKB-KW"/>
</dbReference>
<dbReference type="SUPFAM" id="SSF57850">
    <property type="entry name" value="RING/U-box"/>
    <property type="match status" value="2"/>
</dbReference>
<dbReference type="GO" id="GO:0005506">
    <property type="term" value="F:iron ion binding"/>
    <property type="evidence" value="ECO:0007669"/>
    <property type="project" value="InterPro"/>
</dbReference>
<dbReference type="SUPFAM" id="SSF48264">
    <property type="entry name" value="Cytochrome P450"/>
    <property type="match status" value="1"/>
</dbReference>
<evidence type="ECO:0000256" key="9">
    <source>
        <dbReference type="ARBA" id="ARBA00022786"/>
    </source>
</evidence>
<sequence length="832" mass="92946">MSYYTSSYDPRSSISHSVDGTRTPPYYHYPAVATVGTFRSVQADRHHEPRHLGYGYSRRTYNCVICLGDESGGGLCVPTPRCTHVRSICVGCRTGYLNNMICVQGLTRVGCPQAGCHQQFNEEDIERWGDSASKSRYHYLVGIRKTALESLRSVQAASTPRNKRVDEQASAEYMRVNTKPCPACAAPIAKYGDGCDHMKCAPPGGCGFEFCWLCLCDFEPIRQDGWNAELGLSPTHDAPIQAFNADVGITAILRLAADPSRSDWAIQPHLEQCEEFPDFAAPLYGLFSPYKSPLPSLSYLHRHSPSMPSFTPLPISGSWPASWIPALLLGVTLTVLLFRFYRTRANSSLPPSPPKHWFWGNKDIVNQPYRFVPLGTELKDTLGDIISATTPLGTFITVNTMELATELLEKHASVTADRPRNIMIQELLGWSDAVGFRQHDEWHKRQRRILASALHPTAARSYEPQHLDSTLSLLRRISQDQKSFQKHTSDVIGNFILRLAYGYTPGRDDSLLATVHRAFSYLAKASAQYFPVNDFPILKYLPAWFPAGGFQTFGKEGRQSRDLYVNGLFEMVFEQVRHGGAEHPSYTSQLLEAKGGANITDTDMELIKWTAASLFTGGSTTTVGLIWSFILMVSLHPEAAKLAREEIDTVVGRDRVPELKDREKMPYMEALLQEVMRLCPVAPLGLPHSATEDVQLGSYRIPKNATINPNIWAMLRDPDHFSSPHTFDPSRYLKPVPDPDPRKYIFGFGRRVCPGLHVANNAVWIICAGILSVFDLQPGLELVARVEQLGGRESPQMYKLFKPYLVYDPLPFACTFAPRDQAAVELLANSTH</sequence>
<evidence type="ECO:0000259" key="16">
    <source>
        <dbReference type="PROSITE" id="PS51873"/>
    </source>
</evidence>
<evidence type="ECO:0000256" key="14">
    <source>
        <dbReference type="PIRSR" id="PIRSR602401-1"/>
    </source>
</evidence>
<dbReference type="Proteomes" id="UP000663861">
    <property type="component" value="Unassembled WGS sequence"/>
</dbReference>
<dbReference type="InterPro" id="IPR017972">
    <property type="entry name" value="Cyt_P450_CS"/>
</dbReference>
<dbReference type="GO" id="GO:0020037">
    <property type="term" value="F:heme binding"/>
    <property type="evidence" value="ECO:0007669"/>
    <property type="project" value="InterPro"/>
</dbReference>
<feature type="binding site" description="axial binding residue" evidence="14">
    <location>
        <position position="753"/>
    </location>
    <ligand>
        <name>heme</name>
        <dbReference type="ChEBI" id="CHEBI:30413"/>
    </ligand>
    <ligandPart>
        <name>Fe</name>
        <dbReference type="ChEBI" id="CHEBI:18248"/>
    </ligandPart>
</feature>
<dbReference type="InterPro" id="IPR001128">
    <property type="entry name" value="Cyt_P450"/>
</dbReference>
<dbReference type="PRINTS" id="PR00463">
    <property type="entry name" value="EP450I"/>
</dbReference>
<evidence type="ECO:0000256" key="4">
    <source>
        <dbReference type="ARBA" id="ARBA00022617"/>
    </source>
</evidence>
<accession>A0A8H3HMQ9</accession>
<keyword evidence="5" id="KW-0808">Transferase</keyword>
<keyword evidence="10" id="KW-0862">Zinc</keyword>
<evidence type="ECO:0000313" key="17">
    <source>
        <dbReference type="EMBL" id="CAE6526447.1"/>
    </source>
</evidence>
<keyword evidence="12 14" id="KW-0408">Iron</keyword>
<evidence type="ECO:0000256" key="13">
    <source>
        <dbReference type="ARBA" id="ARBA00023033"/>
    </source>
</evidence>
<dbReference type="GO" id="GO:0016705">
    <property type="term" value="F:oxidoreductase activity, acting on paired donors, with incorporation or reduction of molecular oxygen"/>
    <property type="evidence" value="ECO:0007669"/>
    <property type="project" value="InterPro"/>
</dbReference>
<keyword evidence="9" id="KW-0833">Ubl conjugation pathway</keyword>
<evidence type="ECO:0000256" key="15">
    <source>
        <dbReference type="SAM" id="Phobius"/>
    </source>
</evidence>
<dbReference type="CDD" id="cd11065">
    <property type="entry name" value="CYP64-like"/>
    <property type="match status" value="1"/>
</dbReference>
<dbReference type="InterPro" id="IPR044066">
    <property type="entry name" value="TRIAD_supradom"/>
</dbReference>
<keyword evidence="4 14" id="KW-0349">Heme</keyword>
<dbReference type="Gene3D" id="3.30.40.10">
    <property type="entry name" value="Zinc/RING finger domain, C3HC4 (zinc finger)"/>
    <property type="match status" value="1"/>
</dbReference>
<dbReference type="CDD" id="cd20336">
    <property type="entry name" value="Rcat_RBR"/>
    <property type="match status" value="1"/>
</dbReference>
<evidence type="ECO:0000256" key="8">
    <source>
        <dbReference type="ARBA" id="ARBA00022771"/>
    </source>
</evidence>
<evidence type="ECO:0000256" key="5">
    <source>
        <dbReference type="ARBA" id="ARBA00022679"/>
    </source>
</evidence>
<dbReference type="InterPro" id="IPR050364">
    <property type="entry name" value="Cytochrome_P450_fung"/>
</dbReference>
<dbReference type="AlphaFoldDB" id="A0A8H3HMQ9"/>
<dbReference type="Pfam" id="PF00067">
    <property type="entry name" value="p450"/>
    <property type="match status" value="1"/>
</dbReference>
<dbReference type="GO" id="GO:0008270">
    <property type="term" value="F:zinc ion binding"/>
    <property type="evidence" value="ECO:0007669"/>
    <property type="project" value="UniProtKB-KW"/>
</dbReference>
<keyword evidence="6 14" id="KW-0479">Metal-binding</keyword>
<dbReference type="PANTHER" id="PTHR46300">
    <property type="entry name" value="P450, PUTATIVE (EUROFUNG)-RELATED-RELATED"/>
    <property type="match status" value="1"/>
</dbReference>
<keyword evidence="15" id="KW-1133">Transmembrane helix</keyword>
<evidence type="ECO:0000256" key="11">
    <source>
        <dbReference type="ARBA" id="ARBA00023002"/>
    </source>
</evidence>
<evidence type="ECO:0000256" key="10">
    <source>
        <dbReference type="ARBA" id="ARBA00022833"/>
    </source>
</evidence>
<comment type="cofactor">
    <cofactor evidence="1 14">
        <name>heme</name>
        <dbReference type="ChEBI" id="CHEBI:30413"/>
    </cofactor>
</comment>
<dbReference type="EMBL" id="CAJMWY010004280">
    <property type="protein sequence ID" value="CAE6526447.1"/>
    <property type="molecule type" value="Genomic_DNA"/>
</dbReference>
<evidence type="ECO:0000256" key="7">
    <source>
        <dbReference type="ARBA" id="ARBA00022737"/>
    </source>
</evidence>
<dbReference type="InterPro" id="IPR036396">
    <property type="entry name" value="Cyt_P450_sf"/>
</dbReference>
<dbReference type="PROSITE" id="PS00086">
    <property type="entry name" value="CYTOCHROME_P450"/>
    <property type="match status" value="1"/>
</dbReference>
<dbReference type="InterPro" id="IPR002401">
    <property type="entry name" value="Cyt_P450_E_grp-I"/>
</dbReference>
<feature type="transmembrane region" description="Helical" evidence="15">
    <location>
        <begin position="614"/>
        <end position="635"/>
    </location>
</feature>
<keyword evidence="7" id="KW-0677">Repeat</keyword>
<dbReference type="Gene3D" id="1.10.630.10">
    <property type="entry name" value="Cytochrome P450"/>
    <property type="match status" value="1"/>
</dbReference>
<organism evidence="17 18">
    <name type="scientific">Rhizoctonia solani</name>
    <dbReference type="NCBI Taxonomy" id="456999"/>
    <lineage>
        <taxon>Eukaryota</taxon>
        <taxon>Fungi</taxon>
        <taxon>Dikarya</taxon>
        <taxon>Basidiomycota</taxon>
        <taxon>Agaricomycotina</taxon>
        <taxon>Agaricomycetes</taxon>
        <taxon>Cantharellales</taxon>
        <taxon>Ceratobasidiaceae</taxon>
        <taxon>Rhizoctonia</taxon>
    </lineage>
</organism>